<feature type="domain" description="AsmA" evidence="1">
    <location>
        <begin position="704"/>
        <end position="878"/>
    </location>
</feature>
<dbReference type="EMBL" id="JBHRSB010000003">
    <property type="protein sequence ID" value="MFC3000866.1"/>
    <property type="molecule type" value="Genomic_DNA"/>
</dbReference>
<sequence>MKRLLAALALLLLLVLGGLWFGPRFVDWEPWRARLAELASAQLGRTVTLDGPVELELLPQPVVRAGGVAVGEPGEEYSFTARLLRVRLGLAALLGGRLSPREIALVGADVTLPWPPGPLLALRPPDWITQLDANLEDGRVRLGDAVLEGVSARLTSGGPAQALEMTGAFTWNSRATRFTASLGRPGWDGIATFEVALVLPEILGNARGVLIPGTGFEGTVEASGPDLSALLPSPPGAFRAAGRLNASAELIAADELAIEIAGNPARGAVALRLLPAPRLDIALVASRLDLDGWVGALRAGGTRPWPISIDLSAEAGQFRGMTLRRLRGAAFLEEGRLTLSDISLLLPGETQLDLAGATAGQRLEIGARFAGPDIRASLAALGLPVEELDPTLLRRGEGRLRLVLEDAQAAMPEFTANFGDIQLSGAGVLRHGPRPALGLGLSIDTLDLARWLPQGFDPQRAGRALGNVDLNLRLAAERVLLGEAVVQRAALDGALEGGRLTLRRLSGRLAELDVAASGVLAMAPQMRLQDLTLEATGPSARGLAGLLPGAWPDGTALADLPFALRLSGGGTMEALALRGSAEMGELRLEANGTLDVAQRRGSMGLTLRHPGAPRLLSEAFGLDAGAWLGEGSFSLIAQLAAGPQGLSAESFELVAAALRARGALALARGAGRPRLTGQITAESLPLPFPGWRSADPLGLQTLLGLDAELTLQAARMTIGGATAEDLAATLRLSEGRLRLEDLRGRLAGGQLEATLTAQAEPGLAPRLALSGRLAEATLGAPLFGLPLDLTAARGTIGFALEATGYAPVALMASLDGRLQLDLRDGVLAGFDLAAAAQASAAPDAVAAEAAVRAALLSGATAFDRLEAEVVLNGGRLRLASARMAAEGGGTATFTGEIDLPRATLDLLLLARPAMPEAPDLGLRLTGPAEAPRKLPETSAWARWRAERG</sequence>
<dbReference type="Proteomes" id="UP001595420">
    <property type="component" value="Unassembled WGS sequence"/>
</dbReference>
<dbReference type="RefSeq" id="WP_216836931.1">
    <property type="nucleotide sequence ID" value="NZ_JAFNJS010000003.1"/>
</dbReference>
<evidence type="ECO:0000313" key="2">
    <source>
        <dbReference type="EMBL" id="MFC3000866.1"/>
    </source>
</evidence>
<feature type="domain" description="AsmA" evidence="1">
    <location>
        <begin position="2"/>
        <end position="110"/>
    </location>
</feature>
<dbReference type="PANTHER" id="PTHR30441">
    <property type="entry name" value="DUF748 DOMAIN-CONTAINING PROTEIN"/>
    <property type="match status" value="1"/>
</dbReference>
<accession>A0ABV7BT40</accession>
<dbReference type="PANTHER" id="PTHR30441:SF8">
    <property type="entry name" value="DUF748 DOMAIN-CONTAINING PROTEIN"/>
    <property type="match status" value="1"/>
</dbReference>
<comment type="caution">
    <text evidence="2">The sequence shown here is derived from an EMBL/GenBank/DDBJ whole genome shotgun (WGS) entry which is preliminary data.</text>
</comment>
<dbReference type="InterPro" id="IPR052894">
    <property type="entry name" value="AsmA-related"/>
</dbReference>
<name>A0ABV7BT40_9PROT</name>
<evidence type="ECO:0000313" key="3">
    <source>
        <dbReference type="Proteomes" id="UP001595420"/>
    </source>
</evidence>
<proteinExistence type="predicted"/>
<evidence type="ECO:0000259" key="1">
    <source>
        <dbReference type="Pfam" id="PF05170"/>
    </source>
</evidence>
<reference evidence="3" key="1">
    <citation type="journal article" date="2019" name="Int. J. Syst. Evol. Microbiol.">
        <title>The Global Catalogue of Microorganisms (GCM) 10K type strain sequencing project: providing services to taxonomists for standard genome sequencing and annotation.</title>
        <authorList>
            <consortium name="The Broad Institute Genomics Platform"/>
            <consortium name="The Broad Institute Genome Sequencing Center for Infectious Disease"/>
            <person name="Wu L."/>
            <person name="Ma J."/>
        </authorList>
    </citation>
    <scope>NUCLEOTIDE SEQUENCE [LARGE SCALE GENOMIC DNA]</scope>
    <source>
        <strain evidence="3">CGMCC 1.16855</strain>
    </source>
</reference>
<organism evidence="2 3">
    <name type="scientific">Falsiroseomonas tokyonensis</name>
    <dbReference type="NCBI Taxonomy" id="430521"/>
    <lineage>
        <taxon>Bacteria</taxon>
        <taxon>Pseudomonadati</taxon>
        <taxon>Pseudomonadota</taxon>
        <taxon>Alphaproteobacteria</taxon>
        <taxon>Acetobacterales</taxon>
        <taxon>Roseomonadaceae</taxon>
        <taxon>Falsiroseomonas</taxon>
    </lineage>
</organism>
<dbReference type="InterPro" id="IPR007844">
    <property type="entry name" value="AsmA"/>
</dbReference>
<gene>
    <name evidence="2" type="ORF">ACFOD3_13250</name>
</gene>
<keyword evidence="3" id="KW-1185">Reference proteome</keyword>
<protein>
    <submittedName>
        <fullName evidence="2">AsmA family protein</fullName>
    </submittedName>
</protein>
<dbReference type="Pfam" id="PF05170">
    <property type="entry name" value="AsmA"/>
    <property type="match status" value="2"/>
</dbReference>